<accession>A0A3S1BRP1</accession>
<feature type="compositionally biased region" description="Acidic residues" evidence="2">
    <location>
        <begin position="92"/>
        <end position="106"/>
    </location>
</feature>
<feature type="region of interest" description="Disordered" evidence="2">
    <location>
        <begin position="397"/>
        <end position="421"/>
    </location>
</feature>
<evidence type="ECO:0000256" key="1">
    <source>
        <dbReference type="PROSITE-ProRule" id="PRU00453"/>
    </source>
</evidence>
<reference evidence="4 5" key="1">
    <citation type="submission" date="2019-01" db="EMBL/GenBank/DDBJ databases">
        <title>A draft genome assembly of the solar-powered sea slug Elysia chlorotica.</title>
        <authorList>
            <person name="Cai H."/>
            <person name="Li Q."/>
            <person name="Fang X."/>
            <person name="Li J."/>
            <person name="Curtis N.E."/>
            <person name="Altenburger A."/>
            <person name="Shibata T."/>
            <person name="Feng M."/>
            <person name="Maeda T."/>
            <person name="Schwartz J.A."/>
            <person name="Shigenobu S."/>
            <person name="Lundholm N."/>
            <person name="Nishiyama T."/>
            <person name="Yang H."/>
            <person name="Hasebe M."/>
            <person name="Li S."/>
            <person name="Pierce S.K."/>
            <person name="Wang J."/>
        </authorList>
    </citation>
    <scope>NUCLEOTIDE SEQUENCE [LARGE SCALE GENOMIC DNA]</scope>
    <source>
        <strain evidence="4">EC2010</strain>
        <tissue evidence="4">Whole organism of an adult</tissue>
    </source>
</reference>
<feature type="region of interest" description="Disordered" evidence="2">
    <location>
        <begin position="90"/>
        <end position="109"/>
    </location>
</feature>
<dbReference type="InterPro" id="IPR039646">
    <property type="entry name" value="ZNHIT2"/>
</dbReference>
<evidence type="ECO:0000259" key="3">
    <source>
        <dbReference type="PROSITE" id="PS51083"/>
    </source>
</evidence>
<comment type="caution">
    <text evidence="4">The sequence shown here is derived from an EMBL/GenBank/DDBJ whole genome shotgun (WGS) entry which is preliminary data.</text>
</comment>
<dbReference type="SUPFAM" id="SSF144232">
    <property type="entry name" value="HIT/MYND zinc finger-like"/>
    <property type="match status" value="1"/>
</dbReference>
<keyword evidence="5" id="KW-1185">Reference proteome</keyword>
<evidence type="ECO:0000256" key="2">
    <source>
        <dbReference type="SAM" id="MobiDB-lite"/>
    </source>
</evidence>
<dbReference type="CDD" id="cd23024">
    <property type="entry name" value="zf-HIT_ZNHIT2-3"/>
    <property type="match status" value="1"/>
</dbReference>
<dbReference type="STRING" id="188477.A0A3S1BRP1"/>
<sequence length="421" mass="47223">MEQVDGTENVAPLEGNTDVSSVCKICLKVTAKYTCPRCNMVYCSLVCYQSQKHAGCSEAFYKECVVNELSQMTSGSDDKQKVLEMLAKDLEDKEEDESEEGSDDDLADRVEGLDLDEDIGVVWGRLKPKEKEEFARMLQDGRMAHLIELWIPWWRCPKNQKLVLENDTVDKKQKGDKMPEILPNIADINNLLKNNRPSSECKFDLLNVLFGYAFVSRIHNGCHQECPMDSTQDILDSCYVLRDQNRCGSIGEAIQKGLDDVCSRGKKSEGSSLAFNLTVLEDVRLLVRGPGKIDSLTFISAALSDLVFLLQAALTVIKKELRDRRKSGADETDLISLRSCVFKAEKKLSFLLSWSQRYGMGVHQLLPHLNFEIETRQAEADQVSEIKAAVESNIDKLKPSSKDNNKAPSPVTDTAKIIELD</sequence>
<organism evidence="4 5">
    <name type="scientific">Elysia chlorotica</name>
    <name type="common">Eastern emerald elysia</name>
    <name type="synonym">Sea slug</name>
    <dbReference type="NCBI Taxonomy" id="188477"/>
    <lineage>
        <taxon>Eukaryota</taxon>
        <taxon>Metazoa</taxon>
        <taxon>Spiralia</taxon>
        <taxon>Lophotrochozoa</taxon>
        <taxon>Mollusca</taxon>
        <taxon>Gastropoda</taxon>
        <taxon>Heterobranchia</taxon>
        <taxon>Euthyneura</taxon>
        <taxon>Panpulmonata</taxon>
        <taxon>Sacoglossa</taxon>
        <taxon>Placobranchoidea</taxon>
        <taxon>Plakobranchidae</taxon>
        <taxon>Elysia</taxon>
    </lineage>
</organism>
<proteinExistence type="predicted"/>
<dbReference type="Pfam" id="PF04438">
    <property type="entry name" value="zf-HIT"/>
    <property type="match status" value="1"/>
</dbReference>
<dbReference type="PANTHER" id="PTHR15555:SF0">
    <property type="entry name" value="ZINC FINGER HIT DOMAIN-CONTAINING PROTEIN 2"/>
    <property type="match status" value="1"/>
</dbReference>
<feature type="domain" description="HIT-type" evidence="3">
    <location>
        <begin position="23"/>
        <end position="56"/>
    </location>
</feature>
<dbReference type="AlphaFoldDB" id="A0A3S1BRP1"/>
<dbReference type="OrthoDB" id="10005492at2759"/>
<protein>
    <recommendedName>
        <fullName evidence="3">HIT-type domain-containing protein</fullName>
    </recommendedName>
</protein>
<dbReference type="EMBL" id="RQTK01000951">
    <property type="protein sequence ID" value="RUS73311.1"/>
    <property type="molecule type" value="Genomic_DNA"/>
</dbReference>
<evidence type="ECO:0000313" key="4">
    <source>
        <dbReference type="EMBL" id="RUS73311.1"/>
    </source>
</evidence>
<dbReference type="InterPro" id="IPR007529">
    <property type="entry name" value="Znf_HIT"/>
</dbReference>
<gene>
    <name evidence="4" type="ORF">EGW08_018922</name>
</gene>
<dbReference type="GO" id="GO:0008270">
    <property type="term" value="F:zinc ion binding"/>
    <property type="evidence" value="ECO:0007669"/>
    <property type="project" value="UniProtKB-UniRule"/>
</dbReference>
<keyword evidence="1" id="KW-0479">Metal-binding</keyword>
<name>A0A3S1BRP1_ELYCH</name>
<dbReference type="PROSITE" id="PS51083">
    <property type="entry name" value="ZF_HIT"/>
    <property type="match status" value="1"/>
</dbReference>
<dbReference type="Gene3D" id="3.30.60.190">
    <property type="match status" value="1"/>
</dbReference>
<keyword evidence="1" id="KW-0862">Zinc</keyword>
<dbReference type="PANTHER" id="PTHR15555">
    <property type="entry name" value="ZINC FINGER HIT DOMAIN CONTAINING PROTEIN 2 PROTEIN FON -RELATED"/>
    <property type="match status" value="1"/>
</dbReference>
<keyword evidence="1" id="KW-0863">Zinc-finger</keyword>
<evidence type="ECO:0000313" key="5">
    <source>
        <dbReference type="Proteomes" id="UP000271974"/>
    </source>
</evidence>
<dbReference type="Proteomes" id="UP000271974">
    <property type="component" value="Unassembled WGS sequence"/>
</dbReference>